<dbReference type="AlphaFoldDB" id="A0A139GUS5"/>
<feature type="transmembrane region" description="Helical" evidence="1">
    <location>
        <begin position="132"/>
        <end position="155"/>
    </location>
</feature>
<dbReference type="EMBL" id="LFZN01000358">
    <property type="protein sequence ID" value="KXS93939.1"/>
    <property type="molecule type" value="Genomic_DNA"/>
</dbReference>
<dbReference type="Proteomes" id="UP000070133">
    <property type="component" value="Unassembled WGS sequence"/>
</dbReference>
<keyword evidence="1" id="KW-0472">Membrane</keyword>
<name>A0A139GUS5_9PEZI</name>
<keyword evidence="1" id="KW-1133">Transmembrane helix</keyword>
<protein>
    <recommendedName>
        <fullName evidence="4">MARVEL domain-containing protein</fullName>
    </recommendedName>
</protein>
<proteinExistence type="predicted"/>
<gene>
    <name evidence="2" type="ORF">AC578_7077</name>
</gene>
<accession>A0A139GUS5</accession>
<comment type="caution">
    <text evidence="2">The sequence shown here is derived from an EMBL/GenBank/DDBJ whole genome shotgun (WGS) entry which is preliminary data.</text>
</comment>
<organism evidence="2 3">
    <name type="scientific">Pseudocercospora eumusae</name>
    <dbReference type="NCBI Taxonomy" id="321146"/>
    <lineage>
        <taxon>Eukaryota</taxon>
        <taxon>Fungi</taxon>
        <taxon>Dikarya</taxon>
        <taxon>Ascomycota</taxon>
        <taxon>Pezizomycotina</taxon>
        <taxon>Dothideomycetes</taxon>
        <taxon>Dothideomycetidae</taxon>
        <taxon>Mycosphaerellales</taxon>
        <taxon>Mycosphaerellaceae</taxon>
        <taxon>Pseudocercospora</taxon>
    </lineage>
</organism>
<feature type="transmembrane region" description="Helical" evidence="1">
    <location>
        <begin position="94"/>
        <end position="112"/>
    </location>
</feature>
<keyword evidence="1" id="KW-0812">Transmembrane</keyword>
<sequence length="181" mass="19337">MSRITIALLAFACVILGLSIHFYQGILQAIFDCQDTVKHERPDIHNPAKRCRDPVQNYPSALFYSGFVGGFGLIDALIGLIFTGCLSFNVSLDVCALVFYLVAGTNFVVVYTRDWIGHGGCDAGQKSSPCSGFLGDLICLLLAFAFTVTAVALALSDERGECSYAADEGGPAQSQGRDHSA</sequence>
<reference evidence="2 3" key="1">
    <citation type="submission" date="2015-07" db="EMBL/GenBank/DDBJ databases">
        <title>Comparative genomics of the Sigatoka disease complex on banana suggests a link between parallel evolutionary changes in Pseudocercospora fijiensis and Pseudocercospora eumusae and increased virulence on the banana host.</title>
        <authorList>
            <person name="Chang T.-C."/>
            <person name="Salvucci A."/>
            <person name="Crous P.W."/>
            <person name="Stergiopoulos I."/>
        </authorList>
    </citation>
    <scope>NUCLEOTIDE SEQUENCE [LARGE SCALE GENOMIC DNA]</scope>
    <source>
        <strain evidence="2 3">CBS 114824</strain>
    </source>
</reference>
<evidence type="ECO:0008006" key="4">
    <source>
        <dbReference type="Google" id="ProtNLM"/>
    </source>
</evidence>
<keyword evidence="3" id="KW-1185">Reference proteome</keyword>
<evidence type="ECO:0000256" key="1">
    <source>
        <dbReference type="SAM" id="Phobius"/>
    </source>
</evidence>
<feature type="transmembrane region" description="Helical" evidence="1">
    <location>
        <begin position="62"/>
        <end position="82"/>
    </location>
</feature>
<evidence type="ECO:0000313" key="2">
    <source>
        <dbReference type="EMBL" id="KXS93939.1"/>
    </source>
</evidence>
<evidence type="ECO:0000313" key="3">
    <source>
        <dbReference type="Proteomes" id="UP000070133"/>
    </source>
</evidence>